<evidence type="ECO:0000256" key="10">
    <source>
        <dbReference type="ARBA" id="ARBA00034923"/>
    </source>
</evidence>
<keyword evidence="3 12" id="KW-0378">Hydrolase</keyword>
<evidence type="ECO:0000256" key="6">
    <source>
        <dbReference type="ARBA" id="ARBA00023125"/>
    </source>
</evidence>
<evidence type="ECO:0000256" key="9">
    <source>
        <dbReference type="ARBA" id="ARBA00034808"/>
    </source>
</evidence>
<comment type="catalytic activity">
    <reaction evidence="8">
        <text>Couples ATP hydrolysis with the unwinding of duplex DNA by translocating in the 3'-5' direction.</text>
        <dbReference type="EC" id="5.6.2.4"/>
    </reaction>
</comment>
<evidence type="ECO:0000313" key="14">
    <source>
        <dbReference type="EMBL" id="PZN75370.1"/>
    </source>
</evidence>
<reference evidence="14 15" key="1">
    <citation type="journal article" date="2018" name="Aquat. Microb. Ecol.">
        <title>Gammaproteobacterial methanotrophs dominate.</title>
        <authorList>
            <person name="Rissanen A.J."/>
            <person name="Saarenheimo J."/>
            <person name="Tiirola M."/>
            <person name="Peura S."/>
            <person name="Aalto S.L."/>
            <person name="Karvinen A."/>
            <person name="Nykanen H."/>
        </authorList>
    </citation>
    <scope>NUCLEOTIDE SEQUENCE [LARGE SCALE GENOMIC DNA]</scope>
    <source>
        <strain evidence="14">AMbin10</strain>
    </source>
</reference>
<dbReference type="GO" id="GO:0016887">
    <property type="term" value="F:ATP hydrolysis activity"/>
    <property type="evidence" value="ECO:0007669"/>
    <property type="project" value="RHEA"/>
</dbReference>
<dbReference type="EMBL" id="QJPH01000387">
    <property type="protein sequence ID" value="PZN75370.1"/>
    <property type="molecule type" value="Genomic_DNA"/>
</dbReference>
<dbReference type="PANTHER" id="PTHR11070:SF2">
    <property type="entry name" value="ATP-DEPENDENT DNA HELICASE SRS2"/>
    <property type="match status" value="1"/>
</dbReference>
<evidence type="ECO:0000256" key="7">
    <source>
        <dbReference type="ARBA" id="ARBA00023235"/>
    </source>
</evidence>
<comment type="catalytic activity">
    <reaction evidence="11">
        <text>ATP + H2O = ADP + phosphate + H(+)</text>
        <dbReference type="Rhea" id="RHEA:13065"/>
        <dbReference type="ChEBI" id="CHEBI:15377"/>
        <dbReference type="ChEBI" id="CHEBI:15378"/>
        <dbReference type="ChEBI" id="CHEBI:30616"/>
        <dbReference type="ChEBI" id="CHEBI:43474"/>
        <dbReference type="ChEBI" id="CHEBI:456216"/>
        <dbReference type="EC" id="5.6.2.4"/>
    </reaction>
</comment>
<evidence type="ECO:0000256" key="2">
    <source>
        <dbReference type="ARBA" id="ARBA00022741"/>
    </source>
</evidence>
<evidence type="ECO:0000313" key="15">
    <source>
        <dbReference type="Proteomes" id="UP000249396"/>
    </source>
</evidence>
<dbReference type="GO" id="GO:0005524">
    <property type="term" value="F:ATP binding"/>
    <property type="evidence" value="ECO:0007669"/>
    <property type="project" value="UniProtKB-UniRule"/>
</dbReference>
<dbReference type="InterPro" id="IPR014016">
    <property type="entry name" value="UvrD-like_ATP-bd"/>
</dbReference>
<evidence type="ECO:0000256" key="11">
    <source>
        <dbReference type="ARBA" id="ARBA00048988"/>
    </source>
</evidence>
<feature type="domain" description="UvrD-like helicase ATP-binding" evidence="13">
    <location>
        <begin position="4"/>
        <end position="269"/>
    </location>
</feature>
<dbReference type="SUPFAM" id="SSF52540">
    <property type="entry name" value="P-loop containing nucleoside triphosphate hydrolases"/>
    <property type="match status" value="1"/>
</dbReference>
<dbReference type="InterPro" id="IPR013986">
    <property type="entry name" value="DExx_box_DNA_helicase_dom_sf"/>
</dbReference>
<dbReference type="GO" id="GO:0043138">
    <property type="term" value="F:3'-5' DNA helicase activity"/>
    <property type="evidence" value="ECO:0007669"/>
    <property type="project" value="UniProtKB-EC"/>
</dbReference>
<keyword evidence="5 12" id="KW-0067">ATP-binding</keyword>
<dbReference type="GO" id="GO:0003677">
    <property type="term" value="F:DNA binding"/>
    <property type="evidence" value="ECO:0007669"/>
    <property type="project" value="UniProtKB-KW"/>
</dbReference>
<dbReference type="Gene3D" id="1.10.10.160">
    <property type="match status" value="1"/>
</dbReference>
<keyword evidence="4 12" id="KW-0347">Helicase</keyword>
<dbReference type="GO" id="GO:0000725">
    <property type="term" value="P:recombinational repair"/>
    <property type="evidence" value="ECO:0007669"/>
    <property type="project" value="TreeGrafter"/>
</dbReference>
<evidence type="ECO:0000256" key="3">
    <source>
        <dbReference type="ARBA" id="ARBA00022801"/>
    </source>
</evidence>
<dbReference type="PROSITE" id="PS51198">
    <property type="entry name" value="UVRD_HELICASE_ATP_BIND"/>
    <property type="match status" value="1"/>
</dbReference>
<dbReference type="Gene3D" id="3.40.50.300">
    <property type="entry name" value="P-loop containing nucleotide triphosphate hydrolases"/>
    <property type="match status" value="2"/>
</dbReference>
<feature type="binding site" evidence="12">
    <location>
        <begin position="25"/>
        <end position="32"/>
    </location>
    <ligand>
        <name>ATP</name>
        <dbReference type="ChEBI" id="CHEBI:30616"/>
    </ligand>
</feature>
<protein>
    <recommendedName>
        <fullName evidence="9">DNA 3'-5' helicase</fullName>
        <ecNumber evidence="9">5.6.2.4</ecNumber>
    </recommendedName>
    <alternativeName>
        <fullName evidence="10">DNA 3'-5' helicase II</fullName>
    </alternativeName>
</protein>
<keyword evidence="6" id="KW-0238">DNA-binding</keyword>
<dbReference type="InterPro" id="IPR027417">
    <property type="entry name" value="P-loop_NTPase"/>
</dbReference>
<evidence type="ECO:0000256" key="4">
    <source>
        <dbReference type="ARBA" id="ARBA00022806"/>
    </source>
</evidence>
<evidence type="ECO:0000259" key="13">
    <source>
        <dbReference type="PROSITE" id="PS51198"/>
    </source>
</evidence>
<evidence type="ECO:0000256" key="5">
    <source>
        <dbReference type="ARBA" id="ARBA00022840"/>
    </source>
</evidence>
<accession>A0A2W4SIP8</accession>
<dbReference type="Gene3D" id="1.10.486.10">
    <property type="entry name" value="PCRA, domain 4"/>
    <property type="match status" value="1"/>
</dbReference>
<proteinExistence type="inferred from homology"/>
<sequence>MKKPKPTKEQQSIINHSNGHAYVQAGPGCAKTTTLVLCVQKLLKKGVKPSKIVMLTHSKKLSAETKNKCSRFRISDDIHISTIHSFAFKLIKGNFTSVGYKNSPDEESQSQKEDFIKEYAKKHEIKSKELKRAFHIYDTSQAEKIEKFLGKKKAKLAMKTYQKYSRIKKKKKLLSFSDMIKLATLLVMKHPSLIKRKYKHLLVDEIQDLDKLQTKFLIAMAKLMKSDVFVGDAYQAIYRWRGASPDNLKTIKEELNPKCFQLSLSFRLPQNAMKLVNHQLKTMDKNAPVLKSNHQGGCPELLVLKRPDAKYDYMARTIKRLIKNGIALGKIAILAKTNKELRQTSIALRARSIDVNESYRVDNKNSHRKLLKAAIQLARLEKKRMTKQSKQFNKSEKLEVKKCIGEMWFDINTIKGMQRKFHKKPEKLIRIDSKNKHYDRINRLSNAIVTSVGLQNVESAVACLIDACSPIVRYHNTRDKLQRKCQMDDLNQIKVYARHCKTLDDIKEEWFKQPKRKDGITLMTCTSAKGQEWDYVFVINVVDRVFPSHLSKKKGIDTVNDESCLFFVTITRHHAKLYLLESPKSITKFSNRGKIEKTTLLLNNRSPFVKPKKQGLKVTTYI</sequence>
<comment type="caution">
    <text evidence="14">The sequence shown here is derived from an EMBL/GenBank/DDBJ whole genome shotgun (WGS) entry which is preliminary data.</text>
</comment>
<dbReference type="PANTHER" id="PTHR11070">
    <property type="entry name" value="UVRD / RECB / PCRA DNA HELICASE FAMILY MEMBER"/>
    <property type="match status" value="1"/>
</dbReference>
<dbReference type="Pfam" id="PF13361">
    <property type="entry name" value="UvrD_C"/>
    <property type="match status" value="1"/>
</dbReference>
<dbReference type="Pfam" id="PF00580">
    <property type="entry name" value="UvrD-helicase"/>
    <property type="match status" value="1"/>
</dbReference>
<organism evidence="14 15">
    <name type="scientific">Candidatus Methylumidiphilus alinenensis</name>
    <dbReference type="NCBI Taxonomy" id="2202197"/>
    <lineage>
        <taxon>Bacteria</taxon>
        <taxon>Pseudomonadati</taxon>
        <taxon>Pseudomonadota</taxon>
        <taxon>Gammaproteobacteria</taxon>
        <taxon>Methylococcales</taxon>
        <taxon>Candidatus Methylumidiphilus</taxon>
    </lineage>
</organism>
<keyword evidence="7" id="KW-0413">Isomerase</keyword>
<dbReference type="EC" id="5.6.2.4" evidence="9"/>
<evidence type="ECO:0000256" key="1">
    <source>
        <dbReference type="ARBA" id="ARBA00009922"/>
    </source>
</evidence>
<dbReference type="Proteomes" id="UP000249396">
    <property type="component" value="Unassembled WGS sequence"/>
</dbReference>
<dbReference type="InterPro" id="IPR000212">
    <property type="entry name" value="DNA_helicase_UvrD/REP"/>
</dbReference>
<evidence type="ECO:0000256" key="12">
    <source>
        <dbReference type="PROSITE-ProRule" id="PRU00560"/>
    </source>
</evidence>
<dbReference type="InterPro" id="IPR014017">
    <property type="entry name" value="DNA_helicase_UvrD-like_C"/>
</dbReference>
<dbReference type="AlphaFoldDB" id="A0A2W4SIP8"/>
<keyword evidence="2 12" id="KW-0547">Nucleotide-binding</keyword>
<comment type="similarity">
    <text evidence="1">Belongs to the helicase family. UvrD subfamily.</text>
</comment>
<name>A0A2W4SIP8_9GAMM</name>
<evidence type="ECO:0000256" key="8">
    <source>
        <dbReference type="ARBA" id="ARBA00034617"/>
    </source>
</evidence>
<gene>
    <name evidence="14" type="ORF">DM484_18935</name>
</gene>